<gene>
    <name evidence="1" type="ordered locus">ACP_1246</name>
</gene>
<evidence type="ECO:0000313" key="2">
    <source>
        <dbReference type="Proteomes" id="UP000002207"/>
    </source>
</evidence>
<dbReference type="RefSeq" id="WP_015896393.1">
    <property type="nucleotide sequence ID" value="NC_012483.1"/>
</dbReference>
<reference evidence="1 2" key="1">
    <citation type="journal article" date="2009" name="Appl. Environ. Microbiol.">
        <title>Three genomes from the phylum Acidobacteria provide insight into the lifestyles of these microorganisms in soils.</title>
        <authorList>
            <person name="Ward N.L."/>
            <person name="Challacombe J.F."/>
            <person name="Janssen P.H."/>
            <person name="Henrissat B."/>
            <person name="Coutinho P.M."/>
            <person name="Wu M."/>
            <person name="Xie G."/>
            <person name="Haft D.H."/>
            <person name="Sait M."/>
            <person name="Badger J."/>
            <person name="Barabote R.D."/>
            <person name="Bradley B."/>
            <person name="Brettin T.S."/>
            <person name="Brinkac L.M."/>
            <person name="Bruce D."/>
            <person name="Creasy T."/>
            <person name="Daugherty S.C."/>
            <person name="Davidsen T.M."/>
            <person name="DeBoy R.T."/>
            <person name="Detter J.C."/>
            <person name="Dodson R.J."/>
            <person name="Durkin A.S."/>
            <person name="Ganapathy A."/>
            <person name="Gwinn-Giglio M."/>
            <person name="Han C.S."/>
            <person name="Khouri H."/>
            <person name="Kiss H."/>
            <person name="Kothari S.P."/>
            <person name="Madupu R."/>
            <person name="Nelson K.E."/>
            <person name="Nelson W.C."/>
            <person name="Paulsen I."/>
            <person name="Penn K."/>
            <person name="Ren Q."/>
            <person name="Rosovitz M.J."/>
            <person name="Selengut J.D."/>
            <person name="Shrivastava S."/>
            <person name="Sullivan S.A."/>
            <person name="Tapia R."/>
            <person name="Thompson L.S."/>
            <person name="Watkins K.L."/>
            <person name="Yang Q."/>
            <person name="Yu C."/>
            <person name="Zafar N."/>
            <person name="Zhou L."/>
            <person name="Kuske C.R."/>
        </authorList>
    </citation>
    <scope>NUCLEOTIDE SEQUENCE [LARGE SCALE GENOMIC DNA]</scope>
    <source>
        <strain evidence="2">ATCC 51196 / DSM 11244 / BCRC 80197 / JCM 7670 / NBRC 15755 / NCIMB 13165 / 161</strain>
    </source>
</reference>
<protein>
    <submittedName>
        <fullName evidence="1">Conserved domain protein</fullName>
    </submittedName>
</protein>
<sequence>MQPVPVFERVLVGDLSCCRAGNAQMAVVHACKSPCHQRAVGYTRSLDASHPEYLCRLQPGELFLNLIDPPLPLFKIESFRQFLLFAARHYDAGATLLIHCNQGESRAPSLAMLFLACYLRVIPQDSFSVAAAAFTLLYPAYRPGQGIRQFLTQNWQALLR</sequence>
<dbReference type="SUPFAM" id="SSF52799">
    <property type="entry name" value="(Phosphotyrosine protein) phosphatases II"/>
    <property type="match status" value="1"/>
</dbReference>
<organism evidence="1 2">
    <name type="scientific">Acidobacterium capsulatum (strain ATCC 51196 / DSM 11244 / BCRC 80197 / JCM 7670 / NBRC 15755 / NCIMB 13165 / 161)</name>
    <dbReference type="NCBI Taxonomy" id="240015"/>
    <lineage>
        <taxon>Bacteria</taxon>
        <taxon>Pseudomonadati</taxon>
        <taxon>Acidobacteriota</taxon>
        <taxon>Terriglobia</taxon>
        <taxon>Terriglobales</taxon>
        <taxon>Acidobacteriaceae</taxon>
        <taxon>Acidobacterium</taxon>
    </lineage>
</organism>
<dbReference type="InterPro" id="IPR029021">
    <property type="entry name" value="Prot-tyrosine_phosphatase-like"/>
</dbReference>
<dbReference type="EMBL" id="CP001472">
    <property type="protein sequence ID" value="ACO32120.1"/>
    <property type="molecule type" value="Genomic_DNA"/>
</dbReference>
<dbReference type="eggNOG" id="COG5350">
    <property type="taxonomic scope" value="Bacteria"/>
</dbReference>
<dbReference type="Proteomes" id="UP000002207">
    <property type="component" value="Chromosome"/>
</dbReference>
<accession>C1F4X2</accession>
<dbReference type="HOGENOM" id="CLU_139019_0_0_0"/>
<keyword evidence="2" id="KW-1185">Reference proteome</keyword>
<proteinExistence type="predicted"/>
<dbReference type="STRING" id="240015.ACP_1246"/>
<dbReference type="Gene3D" id="3.90.190.10">
    <property type="entry name" value="Protein tyrosine phosphatase superfamily"/>
    <property type="match status" value="1"/>
</dbReference>
<evidence type="ECO:0000313" key="1">
    <source>
        <dbReference type="EMBL" id="ACO32120.1"/>
    </source>
</evidence>
<dbReference type="KEGG" id="aca:ACP_1246"/>
<dbReference type="OrthoDB" id="9814896at2"/>
<dbReference type="AlphaFoldDB" id="C1F4X2"/>
<dbReference type="InParanoid" id="C1F4X2"/>
<name>C1F4X2_ACIC5</name>